<dbReference type="Proteomes" id="UP000268469">
    <property type="component" value="Unassembled WGS sequence"/>
</dbReference>
<comment type="caution">
    <text evidence="1">The sequence shown here is derived from an EMBL/GenBank/DDBJ whole genome shotgun (WGS) entry which is preliminary data.</text>
</comment>
<dbReference type="Gene3D" id="2.60.120.260">
    <property type="entry name" value="Galactose-binding domain-like"/>
    <property type="match status" value="1"/>
</dbReference>
<evidence type="ECO:0000313" key="2">
    <source>
        <dbReference type="Proteomes" id="UP000268469"/>
    </source>
</evidence>
<gene>
    <name evidence="1" type="ORF">DRP53_01960</name>
</gene>
<organism evidence="1 2">
    <name type="scientific">candidate division WOR-3 bacterium</name>
    <dbReference type="NCBI Taxonomy" id="2052148"/>
    <lineage>
        <taxon>Bacteria</taxon>
        <taxon>Bacteria division WOR-3</taxon>
    </lineage>
</organism>
<evidence type="ECO:0008006" key="3">
    <source>
        <dbReference type="Google" id="ProtNLM"/>
    </source>
</evidence>
<reference evidence="1 2" key="1">
    <citation type="submission" date="2018-06" db="EMBL/GenBank/DDBJ databases">
        <title>Extensive metabolic versatility and redundancy in microbially diverse, dynamic hydrothermal sediments.</title>
        <authorList>
            <person name="Dombrowski N."/>
            <person name="Teske A."/>
            <person name="Baker B.J."/>
        </authorList>
    </citation>
    <scope>NUCLEOTIDE SEQUENCE [LARGE SCALE GENOMIC DNA]</scope>
    <source>
        <strain evidence="1">B36_G15</strain>
    </source>
</reference>
<accession>A0A660SML2</accession>
<dbReference type="AlphaFoldDB" id="A0A660SML2"/>
<dbReference type="EMBL" id="QNBE01000011">
    <property type="protein sequence ID" value="RKX71356.1"/>
    <property type="molecule type" value="Genomic_DNA"/>
</dbReference>
<protein>
    <recommendedName>
        <fullName evidence="3">CBM-cenC domain-containing protein</fullName>
    </recommendedName>
</protein>
<name>A0A660SML2_UNCW3</name>
<sequence>MRYFLIALLPLMLLLGDELIVNGGFEEPLSVGWTTYGGSNVTISRSTSYHPDPDYEARVYQTTGGGSGLLYQTQDIPSTNLKFRVQLKLYAYDNHYSAWAAAAFVLYYCKTATQILGRTMWAYMSPGCPWQNSSTLHIYKVTNQNWNHYEIDVDEEIRNHLPGVNPSEVKKIRVALYTSAYHC</sequence>
<evidence type="ECO:0000313" key="1">
    <source>
        <dbReference type="EMBL" id="RKX71356.1"/>
    </source>
</evidence>
<proteinExistence type="predicted"/>